<evidence type="ECO:0000256" key="3">
    <source>
        <dbReference type="PROSITE-ProRule" id="PRU00169"/>
    </source>
</evidence>
<organism evidence="5 6">
    <name type="scientific">Candidatus Allocopromorpha excrementipullorum</name>
    <dbReference type="NCBI Taxonomy" id="2840743"/>
    <lineage>
        <taxon>Bacteria</taxon>
        <taxon>Bacillati</taxon>
        <taxon>Bacillota</taxon>
        <taxon>Clostridia</taxon>
        <taxon>Eubacteriales</taxon>
        <taxon>Eubacteriaceae</taxon>
        <taxon>Eubacteriaceae incertae sedis</taxon>
        <taxon>Candidatus Allocopromorpha</taxon>
    </lineage>
</organism>
<dbReference type="Proteomes" id="UP000824130">
    <property type="component" value="Unassembled WGS sequence"/>
</dbReference>
<feature type="domain" description="Response regulatory" evidence="4">
    <location>
        <begin position="11"/>
        <end position="125"/>
    </location>
</feature>
<dbReference type="Pfam" id="PF00072">
    <property type="entry name" value="Response_reg"/>
    <property type="match status" value="1"/>
</dbReference>
<sequence length="254" mass="29105">MDTDEILKNMKVLYVEDDEAAREELADVLKRRVGKVLVGENGQRGLELYEDFRPDIIIADFYMPELDGIEMLKQLREQGSEARAVVVSAVSDVNIVLSAIDVGIDKYVLKPVNVQELLKVMEDQARAIYEKKRKSDAVLPENKKKIEDEIKREFSSLLKTMTGKGPRNVSVFMNSDTIELVAAEVLTVFEKNLLDNFQNIAIIRYIRELFFSVKADTLCDMILRISGRKVMLSEIRINVENDKNKLIFTIDRNE</sequence>
<accession>A0A9D1N6Z7</accession>
<dbReference type="Pfam" id="PF10057">
    <property type="entry name" value="MpsC"/>
    <property type="match status" value="1"/>
</dbReference>
<gene>
    <name evidence="5" type="ORF">IAD25_04900</name>
</gene>
<dbReference type="InterPro" id="IPR052048">
    <property type="entry name" value="ST_Response_Regulator"/>
</dbReference>
<reference evidence="5" key="1">
    <citation type="submission" date="2020-10" db="EMBL/GenBank/DDBJ databases">
        <authorList>
            <person name="Gilroy R."/>
        </authorList>
    </citation>
    <scope>NUCLEOTIDE SEQUENCE</scope>
    <source>
        <strain evidence="5">ChiSjej4B22-8349</strain>
    </source>
</reference>
<dbReference type="Gene3D" id="3.40.50.2300">
    <property type="match status" value="1"/>
</dbReference>
<dbReference type="PROSITE" id="PS50110">
    <property type="entry name" value="RESPONSE_REGULATORY"/>
    <property type="match status" value="1"/>
</dbReference>
<comment type="caution">
    <text evidence="5">The sequence shown here is derived from an EMBL/GenBank/DDBJ whole genome shotgun (WGS) entry which is preliminary data.</text>
</comment>
<evidence type="ECO:0000313" key="5">
    <source>
        <dbReference type="EMBL" id="HIU96035.1"/>
    </source>
</evidence>
<name>A0A9D1N6Z7_9FIRM</name>
<proteinExistence type="predicted"/>
<evidence type="ECO:0000256" key="1">
    <source>
        <dbReference type="ARBA" id="ARBA00018672"/>
    </source>
</evidence>
<dbReference type="PANTHER" id="PTHR43228:SF1">
    <property type="entry name" value="TWO-COMPONENT RESPONSE REGULATOR ARR22"/>
    <property type="match status" value="1"/>
</dbReference>
<dbReference type="InterPro" id="IPR011006">
    <property type="entry name" value="CheY-like_superfamily"/>
</dbReference>
<reference evidence="5" key="2">
    <citation type="journal article" date="2021" name="PeerJ">
        <title>Extensive microbial diversity within the chicken gut microbiome revealed by metagenomics and culture.</title>
        <authorList>
            <person name="Gilroy R."/>
            <person name="Ravi A."/>
            <person name="Getino M."/>
            <person name="Pursley I."/>
            <person name="Horton D.L."/>
            <person name="Alikhan N.F."/>
            <person name="Baker D."/>
            <person name="Gharbi K."/>
            <person name="Hall N."/>
            <person name="Watson M."/>
            <person name="Adriaenssens E.M."/>
            <person name="Foster-Nyarko E."/>
            <person name="Jarju S."/>
            <person name="Secka A."/>
            <person name="Antonio M."/>
            <person name="Oren A."/>
            <person name="Chaudhuri R.R."/>
            <person name="La Ragione R."/>
            <person name="Hildebrand F."/>
            <person name="Pallen M.J."/>
        </authorList>
    </citation>
    <scope>NUCLEOTIDE SEQUENCE</scope>
    <source>
        <strain evidence="5">ChiSjej4B22-8349</strain>
    </source>
</reference>
<dbReference type="SUPFAM" id="SSF52172">
    <property type="entry name" value="CheY-like"/>
    <property type="match status" value="1"/>
</dbReference>
<evidence type="ECO:0000256" key="2">
    <source>
        <dbReference type="ARBA" id="ARBA00024867"/>
    </source>
</evidence>
<dbReference type="EMBL" id="DVOB01000109">
    <property type="protein sequence ID" value="HIU96035.1"/>
    <property type="molecule type" value="Genomic_DNA"/>
</dbReference>
<dbReference type="SMART" id="SM00448">
    <property type="entry name" value="REC"/>
    <property type="match status" value="1"/>
</dbReference>
<dbReference type="PANTHER" id="PTHR43228">
    <property type="entry name" value="TWO-COMPONENT RESPONSE REGULATOR"/>
    <property type="match status" value="1"/>
</dbReference>
<protein>
    <recommendedName>
        <fullName evidence="1">Stage 0 sporulation protein A homolog</fullName>
    </recommendedName>
</protein>
<evidence type="ECO:0000313" key="6">
    <source>
        <dbReference type="Proteomes" id="UP000824130"/>
    </source>
</evidence>
<feature type="modified residue" description="4-aspartylphosphate" evidence="3">
    <location>
        <position position="60"/>
    </location>
</feature>
<evidence type="ECO:0000259" key="4">
    <source>
        <dbReference type="PROSITE" id="PS50110"/>
    </source>
</evidence>
<dbReference type="AlphaFoldDB" id="A0A9D1N6Z7"/>
<comment type="function">
    <text evidence="2">May play the central regulatory role in sporulation. It may be an element of the effector pathway responsible for the activation of sporulation genes in response to nutritional stress. Spo0A may act in concert with spo0H (a sigma factor) to control the expression of some genes that are critical to the sporulation process.</text>
</comment>
<keyword evidence="3" id="KW-0597">Phosphoprotein</keyword>
<dbReference type="InterPro" id="IPR018745">
    <property type="entry name" value="MpsC"/>
</dbReference>
<dbReference type="InterPro" id="IPR001789">
    <property type="entry name" value="Sig_transdc_resp-reg_receiver"/>
</dbReference>
<dbReference type="GO" id="GO:0000160">
    <property type="term" value="P:phosphorelay signal transduction system"/>
    <property type="evidence" value="ECO:0007669"/>
    <property type="project" value="InterPro"/>
</dbReference>